<dbReference type="Proteomes" id="UP000059680">
    <property type="component" value="Chromosome 4"/>
</dbReference>
<feature type="region of interest" description="Disordered" evidence="1">
    <location>
        <begin position="42"/>
        <end position="80"/>
    </location>
</feature>
<name>A0A0P0WAD9_ORYSJ</name>
<feature type="region of interest" description="Disordered" evidence="1">
    <location>
        <begin position="473"/>
        <end position="534"/>
    </location>
</feature>
<feature type="compositionally biased region" description="Basic and acidic residues" evidence="1">
    <location>
        <begin position="326"/>
        <end position="344"/>
    </location>
</feature>
<accession>A0A0P0WAD9</accession>
<feature type="compositionally biased region" description="Basic and acidic residues" evidence="1">
    <location>
        <begin position="509"/>
        <end position="519"/>
    </location>
</feature>
<dbReference type="AlphaFoldDB" id="A0A0P0WAD9"/>
<evidence type="ECO:0000313" key="3">
    <source>
        <dbReference type="Proteomes" id="UP000059680"/>
    </source>
</evidence>
<dbReference type="InParanoid" id="A0A0P0WAD9"/>
<feature type="compositionally biased region" description="Basic and acidic residues" evidence="1">
    <location>
        <begin position="70"/>
        <end position="80"/>
    </location>
</feature>
<evidence type="ECO:0000256" key="1">
    <source>
        <dbReference type="SAM" id="MobiDB-lite"/>
    </source>
</evidence>
<keyword evidence="3" id="KW-1185">Reference proteome</keyword>
<reference evidence="2 3" key="2">
    <citation type="journal article" date="2013" name="Plant Cell Physiol.">
        <title>Rice Annotation Project Database (RAP-DB): an integrative and interactive database for rice genomics.</title>
        <authorList>
            <person name="Sakai H."/>
            <person name="Lee S.S."/>
            <person name="Tanaka T."/>
            <person name="Numa H."/>
            <person name="Kim J."/>
            <person name="Kawahara Y."/>
            <person name="Wakimoto H."/>
            <person name="Yang C.C."/>
            <person name="Iwamoto M."/>
            <person name="Abe T."/>
            <person name="Yamada Y."/>
            <person name="Muto A."/>
            <person name="Inokuchi H."/>
            <person name="Ikemura T."/>
            <person name="Matsumoto T."/>
            <person name="Sasaki T."/>
            <person name="Itoh T."/>
        </authorList>
    </citation>
    <scope>NUCLEOTIDE SEQUENCE [LARGE SCALE GENOMIC DNA]</scope>
    <source>
        <strain evidence="3">cv. Nipponbare</strain>
    </source>
</reference>
<dbReference type="FunCoup" id="A0A0P0WAD9">
    <property type="interactions" value="1"/>
</dbReference>
<protein>
    <submittedName>
        <fullName evidence="2">Os04g0407850 protein</fullName>
    </submittedName>
</protein>
<gene>
    <name evidence="2" type="ordered locus">Os04g0407850</name>
    <name evidence="2" type="ORF">OSNPB_040407850</name>
</gene>
<reference evidence="2 3" key="3">
    <citation type="journal article" date="2013" name="Rice">
        <title>Improvement of the Oryza sativa Nipponbare reference genome using next generation sequence and optical map data.</title>
        <authorList>
            <person name="Kawahara Y."/>
            <person name="de la Bastide M."/>
            <person name="Hamilton J.P."/>
            <person name="Kanamori H."/>
            <person name="McCombie W.R."/>
            <person name="Ouyang S."/>
            <person name="Schwartz D.C."/>
            <person name="Tanaka T."/>
            <person name="Wu J."/>
            <person name="Zhou S."/>
            <person name="Childs K.L."/>
            <person name="Davidson R.M."/>
            <person name="Lin H."/>
            <person name="Quesada-Ocampo L."/>
            <person name="Vaillancourt B."/>
            <person name="Sakai H."/>
            <person name="Lee S.S."/>
            <person name="Kim J."/>
            <person name="Numa H."/>
            <person name="Itoh T."/>
            <person name="Buell C.R."/>
            <person name="Matsumoto T."/>
        </authorList>
    </citation>
    <scope>NUCLEOTIDE SEQUENCE [LARGE SCALE GENOMIC DNA]</scope>
    <source>
        <strain evidence="3">cv. Nipponbare</strain>
    </source>
</reference>
<dbReference type="OMA" id="HEVHRRP"/>
<feature type="compositionally biased region" description="Basic residues" evidence="1">
    <location>
        <begin position="345"/>
        <end position="354"/>
    </location>
</feature>
<sequence>MHASEGELPRCDHGEQRPLHHHGELHLVLEVERRLRRVGAPLERLHHPRHHERDVRRAHAHPGADPPPGAERDHPDARRPGDVRRLAAGEEPVRVELRRPLPQLGVLGDGREEDVQVRVDGDVVAGELAPGLHGGVAQREVRRRVLAEELLHEGLQVRHAFGVPVVHRPGVADALHDLAVEPGLDGRVVHDARHGPLDGGGRGVGPAVDHLRAERDQLLVGGHGVAALDAEVEQGVEVRVRRRDGGVGRRAGPHAADDGAAPVDEREHRVDLLAAERDRLAVLPPQEGAEEREVVVDARRHGEHHALHDGVDAHDELLVEVEQAERHVEEDAEHGEPHVAEHPHGRPVARRRGLGAHPRHEPLHGAQPRGAELPEPRGAQHPGHHVPPQRPPLGPVHRRVDGELAAGEDAPDGALRRPGRELPALLDERLVHELGAADDDQRAHPHLQLHDGPVLPPQVTDVVDERLPGEHHLQEVADDGPTRRPGRQPEAPVPPGAPRHGGGHGHGHGGRERDADDQRRRCRHRGEPRRLHGA</sequence>
<evidence type="ECO:0000313" key="2">
    <source>
        <dbReference type="EMBL" id="BAS89092.1"/>
    </source>
</evidence>
<feature type="region of interest" description="Disordered" evidence="1">
    <location>
        <begin position="326"/>
        <end position="398"/>
    </location>
</feature>
<dbReference type="Gramene" id="Os04t0407850-00">
    <property type="protein sequence ID" value="Os04t0407850-00"/>
    <property type="gene ID" value="Os04g0407850"/>
</dbReference>
<feature type="region of interest" description="Disordered" evidence="1">
    <location>
        <begin position="245"/>
        <end position="264"/>
    </location>
</feature>
<reference evidence="3" key="1">
    <citation type="journal article" date="2005" name="Nature">
        <title>The map-based sequence of the rice genome.</title>
        <authorList>
            <consortium name="International rice genome sequencing project (IRGSP)"/>
            <person name="Matsumoto T."/>
            <person name="Wu J."/>
            <person name="Kanamori H."/>
            <person name="Katayose Y."/>
            <person name="Fujisawa M."/>
            <person name="Namiki N."/>
            <person name="Mizuno H."/>
            <person name="Yamamoto K."/>
            <person name="Antonio B.A."/>
            <person name="Baba T."/>
            <person name="Sakata K."/>
            <person name="Nagamura Y."/>
            <person name="Aoki H."/>
            <person name="Arikawa K."/>
            <person name="Arita K."/>
            <person name="Bito T."/>
            <person name="Chiden Y."/>
            <person name="Fujitsuka N."/>
            <person name="Fukunaka R."/>
            <person name="Hamada M."/>
            <person name="Harada C."/>
            <person name="Hayashi A."/>
            <person name="Hijishita S."/>
            <person name="Honda M."/>
            <person name="Hosokawa S."/>
            <person name="Ichikawa Y."/>
            <person name="Idonuma A."/>
            <person name="Iijima M."/>
            <person name="Ikeda M."/>
            <person name="Ikeno M."/>
            <person name="Ito K."/>
            <person name="Ito S."/>
            <person name="Ito T."/>
            <person name="Ito Y."/>
            <person name="Ito Y."/>
            <person name="Iwabuchi A."/>
            <person name="Kamiya K."/>
            <person name="Karasawa W."/>
            <person name="Kurita K."/>
            <person name="Katagiri S."/>
            <person name="Kikuta A."/>
            <person name="Kobayashi H."/>
            <person name="Kobayashi N."/>
            <person name="Machita K."/>
            <person name="Maehara T."/>
            <person name="Masukawa M."/>
            <person name="Mizubayashi T."/>
            <person name="Mukai Y."/>
            <person name="Nagasaki H."/>
            <person name="Nagata Y."/>
            <person name="Naito S."/>
            <person name="Nakashima M."/>
            <person name="Nakama Y."/>
            <person name="Nakamichi Y."/>
            <person name="Nakamura M."/>
            <person name="Meguro A."/>
            <person name="Negishi M."/>
            <person name="Ohta I."/>
            <person name="Ohta T."/>
            <person name="Okamoto M."/>
            <person name="Ono N."/>
            <person name="Saji S."/>
            <person name="Sakaguchi M."/>
            <person name="Sakai K."/>
            <person name="Shibata M."/>
            <person name="Shimokawa T."/>
            <person name="Song J."/>
            <person name="Takazaki Y."/>
            <person name="Terasawa K."/>
            <person name="Tsugane M."/>
            <person name="Tsuji K."/>
            <person name="Ueda S."/>
            <person name="Waki K."/>
            <person name="Yamagata H."/>
            <person name="Yamamoto M."/>
            <person name="Yamamoto S."/>
            <person name="Yamane H."/>
            <person name="Yoshiki S."/>
            <person name="Yoshihara R."/>
            <person name="Yukawa K."/>
            <person name="Zhong H."/>
            <person name="Yano M."/>
            <person name="Yuan Q."/>
            <person name="Ouyang S."/>
            <person name="Liu J."/>
            <person name="Jones K.M."/>
            <person name="Gansberger K."/>
            <person name="Moffat K."/>
            <person name="Hill J."/>
            <person name="Bera J."/>
            <person name="Fadrosh D."/>
            <person name="Jin S."/>
            <person name="Johri S."/>
            <person name="Kim M."/>
            <person name="Overton L."/>
            <person name="Reardon M."/>
            <person name="Tsitrin T."/>
            <person name="Vuong H."/>
            <person name="Weaver B."/>
            <person name="Ciecko A."/>
            <person name="Tallon L."/>
            <person name="Jackson J."/>
            <person name="Pai G."/>
            <person name="Aken S.V."/>
            <person name="Utterback T."/>
            <person name="Reidmuller S."/>
            <person name="Feldblyum T."/>
            <person name="Hsiao J."/>
            <person name="Zismann V."/>
            <person name="Iobst S."/>
            <person name="de Vazeille A.R."/>
            <person name="Buell C.R."/>
            <person name="Ying K."/>
            <person name="Li Y."/>
            <person name="Lu T."/>
            <person name="Huang Y."/>
            <person name="Zhao Q."/>
            <person name="Feng Q."/>
            <person name="Zhang L."/>
            <person name="Zhu J."/>
            <person name="Weng Q."/>
            <person name="Mu J."/>
            <person name="Lu Y."/>
            <person name="Fan D."/>
            <person name="Liu Y."/>
            <person name="Guan J."/>
            <person name="Zhang Y."/>
            <person name="Yu S."/>
            <person name="Liu X."/>
            <person name="Zhang Y."/>
            <person name="Hong G."/>
            <person name="Han B."/>
            <person name="Choisne N."/>
            <person name="Demange N."/>
            <person name="Orjeda G."/>
            <person name="Samain S."/>
            <person name="Cattolico L."/>
            <person name="Pelletier E."/>
            <person name="Couloux A."/>
            <person name="Segurens B."/>
            <person name="Wincker P."/>
            <person name="D'Hont A."/>
            <person name="Scarpelli C."/>
            <person name="Weissenbach J."/>
            <person name="Salanoubat M."/>
            <person name="Quetier F."/>
            <person name="Yu Y."/>
            <person name="Kim H.R."/>
            <person name="Rambo T."/>
            <person name="Currie J."/>
            <person name="Collura K."/>
            <person name="Luo M."/>
            <person name="Yang T."/>
            <person name="Ammiraju J.S.S."/>
            <person name="Engler F."/>
            <person name="Soderlund C."/>
            <person name="Wing R.A."/>
            <person name="Palmer L.E."/>
            <person name="de la Bastide M."/>
            <person name="Spiegel L."/>
            <person name="Nascimento L."/>
            <person name="Zutavern T."/>
            <person name="O'Shaughnessy A."/>
            <person name="Dike S."/>
            <person name="Dedhia N."/>
            <person name="Preston R."/>
            <person name="Balija V."/>
            <person name="McCombie W.R."/>
            <person name="Chow T."/>
            <person name="Chen H."/>
            <person name="Chung M."/>
            <person name="Chen C."/>
            <person name="Shaw J."/>
            <person name="Wu H."/>
            <person name="Hsiao K."/>
            <person name="Chao Y."/>
            <person name="Chu M."/>
            <person name="Cheng C."/>
            <person name="Hour A."/>
            <person name="Lee P."/>
            <person name="Lin S."/>
            <person name="Lin Y."/>
            <person name="Liou J."/>
            <person name="Liu S."/>
            <person name="Hsing Y."/>
            <person name="Raghuvanshi S."/>
            <person name="Mohanty A."/>
            <person name="Bharti A.K."/>
            <person name="Gaur A."/>
            <person name="Gupta V."/>
            <person name="Kumar D."/>
            <person name="Ravi V."/>
            <person name="Vij S."/>
            <person name="Kapur A."/>
            <person name="Khurana P."/>
            <person name="Khurana P."/>
            <person name="Khurana J.P."/>
            <person name="Tyagi A.K."/>
            <person name="Gaikwad K."/>
            <person name="Singh A."/>
            <person name="Dalal V."/>
            <person name="Srivastava S."/>
            <person name="Dixit A."/>
            <person name="Pal A.K."/>
            <person name="Ghazi I.A."/>
            <person name="Yadav M."/>
            <person name="Pandit A."/>
            <person name="Bhargava A."/>
            <person name="Sureshbabu K."/>
            <person name="Batra K."/>
            <person name="Sharma T.R."/>
            <person name="Mohapatra T."/>
            <person name="Singh N.K."/>
            <person name="Messing J."/>
            <person name="Nelson A.B."/>
            <person name="Fuks G."/>
            <person name="Kavchok S."/>
            <person name="Keizer G."/>
            <person name="Linton E."/>
            <person name="Llaca V."/>
            <person name="Song R."/>
            <person name="Tanyolac B."/>
            <person name="Young S."/>
            <person name="Ho-Il K."/>
            <person name="Hahn J.H."/>
            <person name="Sangsakoo G."/>
            <person name="Vanavichit A."/>
            <person name="de Mattos Luiz.A.T."/>
            <person name="Zimmer P.D."/>
            <person name="Malone G."/>
            <person name="Dellagostin O."/>
            <person name="de Oliveira A.C."/>
            <person name="Bevan M."/>
            <person name="Bancroft I."/>
            <person name="Minx P."/>
            <person name="Cordum H."/>
            <person name="Wilson R."/>
            <person name="Cheng Z."/>
            <person name="Jin W."/>
            <person name="Jiang J."/>
            <person name="Leong S.A."/>
            <person name="Iwama H."/>
            <person name="Gojobori T."/>
            <person name="Itoh T."/>
            <person name="Niimura Y."/>
            <person name="Fujii Y."/>
            <person name="Habara T."/>
            <person name="Sakai H."/>
            <person name="Sato Y."/>
            <person name="Wilson G."/>
            <person name="Kumar K."/>
            <person name="McCouch S."/>
            <person name="Juretic N."/>
            <person name="Hoen D."/>
            <person name="Wright S."/>
            <person name="Bruskiewich R."/>
            <person name="Bureau T."/>
            <person name="Miyao A."/>
            <person name="Hirochika H."/>
            <person name="Nishikawa T."/>
            <person name="Kadowaki K."/>
            <person name="Sugiura M."/>
            <person name="Burr B."/>
            <person name="Sasaki T."/>
        </authorList>
    </citation>
    <scope>NUCLEOTIDE SEQUENCE [LARGE SCALE GENOMIC DNA]</scope>
    <source>
        <strain evidence="3">cv. Nipponbare</strain>
    </source>
</reference>
<dbReference type="PaxDb" id="39947-A0A0P0WAD9"/>
<dbReference type="EMBL" id="AP014960">
    <property type="protein sequence ID" value="BAS89092.1"/>
    <property type="molecule type" value="Genomic_DNA"/>
</dbReference>
<organism evidence="2 3">
    <name type="scientific">Oryza sativa subsp. japonica</name>
    <name type="common">Rice</name>
    <dbReference type="NCBI Taxonomy" id="39947"/>
    <lineage>
        <taxon>Eukaryota</taxon>
        <taxon>Viridiplantae</taxon>
        <taxon>Streptophyta</taxon>
        <taxon>Embryophyta</taxon>
        <taxon>Tracheophyta</taxon>
        <taxon>Spermatophyta</taxon>
        <taxon>Magnoliopsida</taxon>
        <taxon>Liliopsida</taxon>
        <taxon>Poales</taxon>
        <taxon>Poaceae</taxon>
        <taxon>BOP clade</taxon>
        <taxon>Oryzoideae</taxon>
        <taxon>Oryzeae</taxon>
        <taxon>Oryzinae</taxon>
        <taxon>Oryza</taxon>
        <taxon>Oryza sativa</taxon>
    </lineage>
</organism>
<proteinExistence type="predicted"/>
<feature type="compositionally biased region" description="Basic residues" evidence="1">
    <location>
        <begin position="520"/>
        <end position="534"/>
    </location>
</feature>